<keyword evidence="2" id="KW-1185">Reference proteome</keyword>
<proteinExistence type="predicted"/>
<dbReference type="PATRIC" id="fig|662479.7.peg.733"/>
<comment type="caution">
    <text evidence="1">The sequence shown here is derived from an EMBL/GenBank/DDBJ whole genome shotgun (WGS) entry which is preliminary data.</text>
</comment>
<dbReference type="RefSeq" id="WP_008318317.1">
    <property type="nucleotide sequence ID" value="NZ_AOLN01000006.1"/>
</dbReference>
<reference evidence="1 2" key="1">
    <citation type="journal article" date="2014" name="PLoS Genet.">
        <title>Phylogenetically driven sequencing of extremely halophilic archaea reveals strategies for static and dynamic osmo-response.</title>
        <authorList>
            <person name="Becker E.A."/>
            <person name="Seitzer P.M."/>
            <person name="Tritt A."/>
            <person name="Larsen D."/>
            <person name="Krusor M."/>
            <person name="Yao A.I."/>
            <person name="Wu D."/>
            <person name="Madern D."/>
            <person name="Eisen J.A."/>
            <person name="Darling A.E."/>
            <person name="Facciotti M.T."/>
        </authorList>
    </citation>
    <scope>NUCLEOTIDE SEQUENCE [LARGE SCALE GENOMIC DNA]</scope>
    <source>
        <strain evidence="1 2">ATCC BAA-1512</strain>
    </source>
</reference>
<sequence length="142" mass="16480">MVGFGAIQPYSSLWSEDEGWLVLIPSNRETQKHVFGTDEQIIPDRPVDGCWQTNPINFARPDVRNWQSLNARECIQAEYAVLHYPEREILAATMDTWVSNRPEEMGCLPVGEHRFTESFVPKSRAETTWEAFEWSYTLTIEE</sequence>
<dbReference type="Proteomes" id="UP000011550">
    <property type="component" value="Unassembled WGS sequence"/>
</dbReference>
<organism evidence="1 2">
    <name type="scientific">Haloferax mucosum ATCC BAA-1512</name>
    <dbReference type="NCBI Taxonomy" id="662479"/>
    <lineage>
        <taxon>Archaea</taxon>
        <taxon>Methanobacteriati</taxon>
        <taxon>Methanobacteriota</taxon>
        <taxon>Stenosarchaea group</taxon>
        <taxon>Halobacteria</taxon>
        <taxon>Halobacteriales</taxon>
        <taxon>Haloferacaceae</taxon>
        <taxon>Haloferax</taxon>
    </lineage>
</organism>
<name>M0IJ38_9EURY</name>
<evidence type="ECO:0000313" key="2">
    <source>
        <dbReference type="Proteomes" id="UP000011550"/>
    </source>
</evidence>
<gene>
    <name evidence="1" type="ORF">C440_03568</name>
</gene>
<accession>M0IJ38</accession>
<evidence type="ECO:0000313" key="1">
    <source>
        <dbReference type="EMBL" id="ELZ96821.1"/>
    </source>
</evidence>
<dbReference type="AlphaFoldDB" id="M0IJ38"/>
<protein>
    <submittedName>
        <fullName evidence="1">Uncharacterized protein</fullName>
    </submittedName>
</protein>
<dbReference type="EMBL" id="AOLN01000006">
    <property type="protein sequence ID" value="ELZ96821.1"/>
    <property type="molecule type" value="Genomic_DNA"/>
</dbReference>